<evidence type="ECO:0000259" key="3">
    <source>
        <dbReference type="Pfam" id="PF01757"/>
    </source>
</evidence>
<keyword evidence="2" id="KW-1133">Transmembrane helix</keyword>
<feature type="transmembrane region" description="Helical" evidence="2">
    <location>
        <begin position="283"/>
        <end position="302"/>
    </location>
</feature>
<evidence type="ECO:0000256" key="1">
    <source>
        <dbReference type="SAM" id="MobiDB-lite"/>
    </source>
</evidence>
<feature type="transmembrane region" description="Helical" evidence="2">
    <location>
        <begin position="232"/>
        <end position="248"/>
    </location>
</feature>
<dbReference type="GO" id="GO:0016746">
    <property type="term" value="F:acyltransferase activity"/>
    <property type="evidence" value="ECO:0007669"/>
    <property type="project" value="UniProtKB-KW"/>
</dbReference>
<evidence type="ECO:0000256" key="2">
    <source>
        <dbReference type="SAM" id="Phobius"/>
    </source>
</evidence>
<feature type="transmembrane region" description="Helical" evidence="2">
    <location>
        <begin position="183"/>
        <end position="203"/>
    </location>
</feature>
<name>A0ABY8L9I7_9RHOB</name>
<feature type="transmembrane region" description="Helical" evidence="2">
    <location>
        <begin position="88"/>
        <end position="107"/>
    </location>
</feature>
<dbReference type="RefSeq" id="WP_279964695.1">
    <property type="nucleotide sequence ID" value="NZ_CP122537.1"/>
</dbReference>
<dbReference type="Pfam" id="PF01757">
    <property type="entry name" value="Acyl_transf_3"/>
    <property type="match status" value="1"/>
</dbReference>
<feature type="transmembrane region" description="Helical" evidence="2">
    <location>
        <begin position="254"/>
        <end position="271"/>
    </location>
</feature>
<dbReference type="InterPro" id="IPR050879">
    <property type="entry name" value="Acyltransferase_3"/>
</dbReference>
<keyword evidence="2" id="KW-0472">Membrane</keyword>
<dbReference type="EMBL" id="CP122537">
    <property type="protein sequence ID" value="WGH78025.1"/>
    <property type="molecule type" value="Genomic_DNA"/>
</dbReference>
<evidence type="ECO:0000313" key="4">
    <source>
        <dbReference type="EMBL" id="WGH78025.1"/>
    </source>
</evidence>
<keyword evidence="4" id="KW-0808">Transferase</keyword>
<feature type="region of interest" description="Disordered" evidence="1">
    <location>
        <begin position="349"/>
        <end position="370"/>
    </location>
</feature>
<evidence type="ECO:0000313" key="5">
    <source>
        <dbReference type="Proteomes" id="UP001243420"/>
    </source>
</evidence>
<keyword evidence="4" id="KW-0012">Acyltransferase</keyword>
<keyword evidence="5" id="KW-1185">Reference proteome</keyword>
<dbReference type="PANTHER" id="PTHR23028:SF53">
    <property type="entry name" value="ACYL_TRANSF_3 DOMAIN-CONTAINING PROTEIN"/>
    <property type="match status" value="1"/>
</dbReference>
<dbReference type="Proteomes" id="UP001243420">
    <property type="component" value="Chromosome"/>
</dbReference>
<dbReference type="PANTHER" id="PTHR23028">
    <property type="entry name" value="ACETYLTRANSFERASE"/>
    <property type="match status" value="1"/>
</dbReference>
<feature type="domain" description="Acyltransferase 3" evidence="3">
    <location>
        <begin position="12"/>
        <end position="329"/>
    </location>
</feature>
<feature type="transmembrane region" description="Helical" evidence="2">
    <location>
        <begin position="16"/>
        <end position="34"/>
    </location>
</feature>
<protein>
    <submittedName>
        <fullName evidence="4">Acyltransferase</fullName>
        <ecNumber evidence="4">2.3.-.-</ecNumber>
    </submittedName>
</protein>
<reference evidence="4 5" key="1">
    <citation type="submission" date="2023-04" db="EMBL/GenBank/DDBJ databases">
        <title>Jannaschia ovalis sp. nov., a marine bacterium isolated from sea tidal flat.</title>
        <authorList>
            <person name="Kwon D.Y."/>
            <person name="Kim J.-J."/>
        </authorList>
    </citation>
    <scope>NUCLEOTIDE SEQUENCE [LARGE SCALE GENOMIC DNA]</scope>
    <source>
        <strain evidence="4 5">GRR-S6-38</strain>
    </source>
</reference>
<dbReference type="InterPro" id="IPR002656">
    <property type="entry name" value="Acyl_transf_3_dom"/>
</dbReference>
<dbReference type="EC" id="2.3.-.-" evidence="4"/>
<accession>A0ABY8L9I7</accession>
<feature type="transmembrane region" description="Helical" evidence="2">
    <location>
        <begin position="46"/>
        <end position="68"/>
    </location>
</feature>
<feature type="transmembrane region" description="Helical" evidence="2">
    <location>
        <begin position="314"/>
        <end position="332"/>
    </location>
</feature>
<keyword evidence="2" id="KW-0812">Transmembrane</keyword>
<feature type="transmembrane region" description="Helical" evidence="2">
    <location>
        <begin position="209"/>
        <end position="227"/>
    </location>
</feature>
<proteinExistence type="predicted"/>
<organism evidence="4 5">
    <name type="scientific">Jannaschia ovalis</name>
    <dbReference type="NCBI Taxonomy" id="3038773"/>
    <lineage>
        <taxon>Bacteria</taxon>
        <taxon>Pseudomonadati</taxon>
        <taxon>Pseudomonadota</taxon>
        <taxon>Alphaproteobacteria</taxon>
        <taxon>Rhodobacterales</taxon>
        <taxon>Roseobacteraceae</taxon>
        <taxon>Jannaschia</taxon>
    </lineage>
</organism>
<feature type="compositionally biased region" description="Pro residues" evidence="1">
    <location>
        <begin position="355"/>
        <end position="370"/>
    </location>
</feature>
<sequence>MVLGPASDGRDNNLNLIRLLAALAVLFSHAWPIARGPDALPPVAALWGTSLATMAVTVFFVLSGFLIAGSWARRPDAAAFLAARIARLFPALAVVVLLTAFGLGPVMTDMPLADYVTDPATWTYPLRNLSLAFLQYPLPGVLMDAPYPGAVNGSLWTLVHEVACYGAVLALGLLGLVGDRRRLTVALTVFAILYALGALVAPALPQKLAALRLLAFPFALGMAAWAWRDRIVLRWDVGAAFLALAWFLRGSPLAAETLALALGYGAALLAFRPGGAIRGWNRLGDYSYGVYIIAFPVQQALLHWAGPMTPLDNAAVAALITLPLAVICWHAIERPALARKDRLAAAFRAAAASPRPSPPRPPFRSEPPRR</sequence>
<gene>
    <name evidence="4" type="ORF">P8627_13440</name>
</gene>
<feature type="transmembrane region" description="Helical" evidence="2">
    <location>
        <begin position="155"/>
        <end position="176"/>
    </location>
</feature>